<feature type="signal peptide" evidence="1">
    <location>
        <begin position="1"/>
        <end position="22"/>
    </location>
</feature>
<feature type="domain" description="Peptidoglycan binding-like" evidence="2">
    <location>
        <begin position="340"/>
        <end position="395"/>
    </location>
</feature>
<dbReference type="AlphaFoldDB" id="A0A238J927"/>
<gene>
    <name evidence="4" type="primary">mltB_1</name>
    <name evidence="4" type="ORF">TRP8649_00961</name>
</gene>
<dbReference type="SUPFAM" id="SSF47090">
    <property type="entry name" value="PGBD-like"/>
    <property type="match status" value="1"/>
</dbReference>
<accession>A0A238J927</accession>
<evidence type="ECO:0000256" key="1">
    <source>
        <dbReference type="SAM" id="SignalP"/>
    </source>
</evidence>
<dbReference type="GO" id="GO:0008933">
    <property type="term" value="F:peptidoglycan lytic transglycosylase activity"/>
    <property type="evidence" value="ECO:0007669"/>
    <property type="project" value="TreeGrafter"/>
</dbReference>
<evidence type="ECO:0000259" key="2">
    <source>
        <dbReference type="Pfam" id="PF01471"/>
    </source>
</evidence>
<dbReference type="InterPro" id="IPR036365">
    <property type="entry name" value="PGBD-like_sf"/>
</dbReference>
<dbReference type="Gene3D" id="1.10.530.10">
    <property type="match status" value="1"/>
</dbReference>
<dbReference type="InterPro" id="IPR043426">
    <property type="entry name" value="MltB-like"/>
</dbReference>
<dbReference type="EMBL" id="FXXP01000001">
    <property type="protein sequence ID" value="SMX26863.1"/>
    <property type="molecule type" value="Genomic_DNA"/>
</dbReference>
<dbReference type="RefSeq" id="WP_099243000.1">
    <property type="nucleotide sequence ID" value="NZ_FXXP01000001.1"/>
</dbReference>
<dbReference type="SUPFAM" id="SSF53955">
    <property type="entry name" value="Lysozyme-like"/>
    <property type="match status" value="1"/>
</dbReference>
<dbReference type="EC" id="4.2.2.-" evidence="4"/>
<feature type="chain" id="PRO_5012489303" evidence="1">
    <location>
        <begin position="23"/>
        <end position="395"/>
    </location>
</feature>
<sequence>MNKLVAIAGLVLAGALAGGVQAQDVPCGGSFAQFKRDLAAEAIAKGHSATATERFFDGIQQSGAVLKADQRQGIFQDPFITFSRKLISQSRLDKGRQMGQKYAHVFEQIERDYGISPGVLLAFWAFETDYGSFQGDFNTANALVTLAHDCRRPEIFRPQVFAALSLYEQGDFDPDNTTGAWAGEIGMVQMLPKDILENGVDGDGDGHVTLKTSAPDALLSGAKMLSHLGWRPGEPWLQEVVLPADFDWSKTGTQTSLTVAEWEQLGVKARQGVLDDGRLPSSIIIPQGRKGPAFLAYPNFNVYFEWNQSFTYVLTAAYFGTRLEGASVYDAGRPEAGLDGAQMKALQTKLQGMGYDVGRIDGILGAGTRAAVRDVQIKLGLPADSWPTPALLSKL</sequence>
<organism evidence="4 5">
    <name type="scientific">Pelagimonas phthalicica</name>
    <dbReference type="NCBI Taxonomy" id="1037362"/>
    <lineage>
        <taxon>Bacteria</taxon>
        <taxon>Pseudomonadati</taxon>
        <taxon>Pseudomonadota</taxon>
        <taxon>Alphaproteobacteria</taxon>
        <taxon>Rhodobacterales</taxon>
        <taxon>Roseobacteraceae</taxon>
        <taxon>Pelagimonas</taxon>
    </lineage>
</organism>
<dbReference type="Proteomes" id="UP000225972">
    <property type="component" value="Unassembled WGS sequence"/>
</dbReference>
<feature type="domain" description="Transglycosylase SLT" evidence="3">
    <location>
        <begin position="31"/>
        <end position="319"/>
    </location>
</feature>
<evidence type="ECO:0000313" key="5">
    <source>
        <dbReference type="Proteomes" id="UP000225972"/>
    </source>
</evidence>
<dbReference type="GO" id="GO:0009253">
    <property type="term" value="P:peptidoglycan catabolic process"/>
    <property type="evidence" value="ECO:0007669"/>
    <property type="project" value="TreeGrafter"/>
</dbReference>
<keyword evidence="1" id="KW-0732">Signal</keyword>
<dbReference type="InterPro" id="IPR011970">
    <property type="entry name" value="MltB_2"/>
</dbReference>
<reference evidence="5" key="1">
    <citation type="submission" date="2017-05" db="EMBL/GenBank/DDBJ databases">
        <authorList>
            <person name="Rodrigo-Torres L."/>
            <person name="Arahal R. D."/>
            <person name="Lucena T."/>
        </authorList>
    </citation>
    <scope>NUCLEOTIDE SEQUENCE [LARGE SCALE GENOMIC DNA]</scope>
    <source>
        <strain evidence="5">CECT 8649</strain>
    </source>
</reference>
<proteinExistence type="predicted"/>
<dbReference type="PANTHER" id="PTHR30163:SF8">
    <property type="entry name" value="LYTIC MUREIN TRANSGLYCOSYLASE"/>
    <property type="match status" value="1"/>
</dbReference>
<evidence type="ECO:0000313" key="4">
    <source>
        <dbReference type="EMBL" id="SMX26863.1"/>
    </source>
</evidence>
<dbReference type="Gene3D" id="1.10.8.350">
    <property type="entry name" value="Bacterial muramidase"/>
    <property type="match status" value="1"/>
</dbReference>
<evidence type="ECO:0000259" key="3">
    <source>
        <dbReference type="Pfam" id="PF13406"/>
    </source>
</evidence>
<dbReference type="InterPro" id="IPR031304">
    <property type="entry name" value="SLT_2"/>
</dbReference>
<keyword evidence="5" id="KW-1185">Reference proteome</keyword>
<dbReference type="InterPro" id="IPR023346">
    <property type="entry name" value="Lysozyme-like_dom_sf"/>
</dbReference>
<dbReference type="InterPro" id="IPR002477">
    <property type="entry name" value="Peptidoglycan-bd-like"/>
</dbReference>
<dbReference type="Pfam" id="PF01471">
    <property type="entry name" value="PG_binding_1"/>
    <property type="match status" value="1"/>
</dbReference>
<dbReference type="InterPro" id="IPR036366">
    <property type="entry name" value="PGBDSf"/>
</dbReference>
<keyword evidence="4" id="KW-0456">Lyase</keyword>
<dbReference type="PANTHER" id="PTHR30163">
    <property type="entry name" value="MEMBRANE-BOUND LYTIC MUREIN TRANSGLYCOSYLASE B"/>
    <property type="match status" value="1"/>
</dbReference>
<dbReference type="OrthoDB" id="9808544at2"/>
<name>A0A238J927_9RHOB</name>
<dbReference type="Gene3D" id="1.10.101.10">
    <property type="entry name" value="PGBD-like superfamily/PGBD"/>
    <property type="match status" value="1"/>
</dbReference>
<protein>
    <submittedName>
        <fullName evidence="4">Membrane-bound lytic murein transglycosylase B</fullName>
        <ecNumber evidence="4">4.2.2.-</ecNumber>
    </submittedName>
</protein>
<dbReference type="Pfam" id="PF13406">
    <property type="entry name" value="SLT_2"/>
    <property type="match status" value="1"/>
</dbReference>
<dbReference type="NCBIfam" id="TIGR02283">
    <property type="entry name" value="MltB_2"/>
    <property type="match status" value="1"/>
</dbReference>